<dbReference type="SUPFAM" id="SSF51197">
    <property type="entry name" value="Clavaminate synthase-like"/>
    <property type="match status" value="1"/>
</dbReference>
<dbReference type="OrthoDB" id="5224680at2759"/>
<evidence type="ECO:0000256" key="2">
    <source>
        <dbReference type="SAM" id="MobiDB-lite"/>
    </source>
</evidence>
<feature type="domain" description="TauD/TfdA-like" evidence="3">
    <location>
        <begin position="130"/>
        <end position="379"/>
    </location>
</feature>
<name>A0A9P8VJN3_9PEZI</name>
<dbReference type="PANTHER" id="PTHR10696">
    <property type="entry name" value="GAMMA-BUTYROBETAINE HYDROXYLASE-RELATED"/>
    <property type="match status" value="1"/>
</dbReference>
<evidence type="ECO:0000259" key="3">
    <source>
        <dbReference type="Pfam" id="PF02668"/>
    </source>
</evidence>
<evidence type="ECO:0000313" key="4">
    <source>
        <dbReference type="EMBL" id="KAH6695528.1"/>
    </source>
</evidence>
<dbReference type="GO" id="GO:0051213">
    <property type="term" value="F:dioxygenase activity"/>
    <property type="evidence" value="ECO:0007669"/>
    <property type="project" value="UniProtKB-KW"/>
</dbReference>
<keyword evidence="1" id="KW-0560">Oxidoreductase</keyword>
<evidence type="ECO:0000313" key="5">
    <source>
        <dbReference type="Proteomes" id="UP000770015"/>
    </source>
</evidence>
<dbReference type="InterPro" id="IPR050411">
    <property type="entry name" value="AlphaKG_dependent_hydroxylases"/>
</dbReference>
<dbReference type="PANTHER" id="PTHR10696:SF54">
    <property type="entry name" value="FAMILY OXIDOREDUCTASE, PUTATIVE (AFU_ORTHOLOGUE AFUA_4G13850)-RELATED"/>
    <property type="match status" value="1"/>
</dbReference>
<keyword evidence="5" id="KW-1185">Reference proteome</keyword>
<dbReference type="Proteomes" id="UP000770015">
    <property type="component" value="Unassembled WGS sequence"/>
</dbReference>
<dbReference type="Gene3D" id="3.60.130.10">
    <property type="entry name" value="Clavaminate synthase-like"/>
    <property type="match status" value="1"/>
</dbReference>
<sequence>MTTTDFDPNIDYYAPSLGSRFNIRRHRSLEELGASQQPLPTTDIQWTPSRDKFRERASLLLAAGGDARRHPARLPKGWPARLAHPLAWHGDDLSPGTYTYTLSVEECGELHAALGKFKALGLDLKDIDKASFPLHGLGRTLDALRGRVLDGHGFVVIRGHDPSSYSREDNAILYMGVSTYFGEERGRQAQDGQLMSHIADVKLEGIADEMRRPLYTSLSQPYHTDLLCGILAMCFLGVAEQGGQVLLSSAWTVYNEIAAKRPDIIDVLSRPDWVHDTFGRRPAFHKRALLHRWGDKIALVFSRRTLTGSEATPRSSSIPGMTAAQAEALDMVHFTADAHRVAITPSPGDMFFVNNLAVLHSRTAFRNGAKGKRYALRLWLNDAARGWGVPPGLKLAWERVFGDMPEVDDFVDIDPYAPRGRSDSPDGSPPRPPVRSTSCG</sequence>
<comment type="caution">
    <text evidence="4">The sequence shown here is derived from an EMBL/GenBank/DDBJ whole genome shotgun (WGS) entry which is preliminary data.</text>
</comment>
<dbReference type="InterPro" id="IPR003819">
    <property type="entry name" value="TauD/TfdA-like"/>
</dbReference>
<dbReference type="Pfam" id="PF02668">
    <property type="entry name" value="TauD"/>
    <property type="match status" value="1"/>
</dbReference>
<dbReference type="EMBL" id="JAGSXJ010000002">
    <property type="protein sequence ID" value="KAH6695528.1"/>
    <property type="molecule type" value="Genomic_DNA"/>
</dbReference>
<keyword evidence="4" id="KW-0223">Dioxygenase</keyword>
<organism evidence="4 5">
    <name type="scientific">Plectosphaerella plurivora</name>
    <dbReference type="NCBI Taxonomy" id="936078"/>
    <lineage>
        <taxon>Eukaryota</taxon>
        <taxon>Fungi</taxon>
        <taxon>Dikarya</taxon>
        <taxon>Ascomycota</taxon>
        <taxon>Pezizomycotina</taxon>
        <taxon>Sordariomycetes</taxon>
        <taxon>Hypocreomycetidae</taxon>
        <taxon>Glomerellales</taxon>
        <taxon>Plectosphaerellaceae</taxon>
        <taxon>Plectosphaerella</taxon>
    </lineage>
</organism>
<reference evidence="4" key="1">
    <citation type="journal article" date="2021" name="Nat. Commun.">
        <title>Genetic determinants of endophytism in the Arabidopsis root mycobiome.</title>
        <authorList>
            <person name="Mesny F."/>
            <person name="Miyauchi S."/>
            <person name="Thiergart T."/>
            <person name="Pickel B."/>
            <person name="Atanasova L."/>
            <person name="Karlsson M."/>
            <person name="Huettel B."/>
            <person name="Barry K.W."/>
            <person name="Haridas S."/>
            <person name="Chen C."/>
            <person name="Bauer D."/>
            <person name="Andreopoulos W."/>
            <person name="Pangilinan J."/>
            <person name="LaButti K."/>
            <person name="Riley R."/>
            <person name="Lipzen A."/>
            <person name="Clum A."/>
            <person name="Drula E."/>
            <person name="Henrissat B."/>
            <person name="Kohler A."/>
            <person name="Grigoriev I.V."/>
            <person name="Martin F.M."/>
            <person name="Hacquard S."/>
        </authorList>
    </citation>
    <scope>NUCLEOTIDE SEQUENCE</scope>
    <source>
        <strain evidence="4">MPI-SDFR-AT-0117</strain>
    </source>
</reference>
<evidence type="ECO:0000256" key="1">
    <source>
        <dbReference type="ARBA" id="ARBA00023002"/>
    </source>
</evidence>
<dbReference type="InterPro" id="IPR042098">
    <property type="entry name" value="TauD-like_sf"/>
</dbReference>
<feature type="region of interest" description="Disordered" evidence="2">
    <location>
        <begin position="412"/>
        <end position="440"/>
    </location>
</feature>
<dbReference type="AlphaFoldDB" id="A0A9P8VJN3"/>
<proteinExistence type="predicted"/>
<accession>A0A9P8VJN3</accession>
<gene>
    <name evidence="4" type="ORF">F5X68DRAFT_244194</name>
</gene>
<protein>
    <submittedName>
        <fullName evidence="4">Taurine catabolism dioxygenase family protein</fullName>
    </submittedName>
</protein>